<dbReference type="Gene3D" id="3.30.450.380">
    <property type="match status" value="1"/>
</dbReference>
<dbReference type="RefSeq" id="WP_253579183.1">
    <property type="nucleotide sequence ID" value="NZ_JAMFTQ010000017.1"/>
</dbReference>
<comment type="caution">
    <text evidence="3">The sequence shown here is derived from an EMBL/GenBank/DDBJ whole genome shotgun (WGS) entry which is preliminary data.</text>
</comment>
<dbReference type="Gene3D" id="3.40.50.300">
    <property type="entry name" value="P-loop containing nucleotide triphosphate hydrolases"/>
    <property type="match status" value="1"/>
</dbReference>
<feature type="domain" description="Bacterial type II secretion system protein E" evidence="2">
    <location>
        <begin position="59"/>
        <end position="338"/>
    </location>
</feature>
<reference evidence="3" key="1">
    <citation type="submission" date="2022-05" db="EMBL/GenBank/DDBJ databases">
        <title>Corynebacterium sp. TA-R-1 sp. nov., isolated from human feces.</title>
        <authorList>
            <person name="Shamsuzzaman M."/>
            <person name="Dahal R.H."/>
        </authorList>
    </citation>
    <scope>NUCLEOTIDE SEQUENCE</scope>
    <source>
        <strain evidence="3">TA-R-1</strain>
    </source>
</reference>
<evidence type="ECO:0000313" key="3">
    <source>
        <dbReference type="EMBL" id="MCP1388509.1"/>
    </source>
</evidence>
<dbReference type="NCBIfam" id="TIGR03819">
    <property type="entry name" value="heli_sec_ATPase"/>
    <property type="match status" value="1"/>
</dbReference>
<protein>
    <submittedName>
        <fullName evidence="3">TadA family conjugal transfer-associated ATPase</fullName>
    </submittedName>
</protein>
<dbReference type="Proteomes" id="UP001204000">
    <property type="component" value="Unassembled WGS sequence"/>
</dbReference>
<name>A0ABT1G3D5_9CORY</name>
<dbReference type="PANTHER" id="PTHR30486">
    <property type="entry name" value="TWITCHING MOTILITY PROTEIN PILT"/>
    <property type="match status" value="1"/>
</dbReference>
<dbReference type="InterPro" id="IPR050921">
    <property type="entry name" value="T4SS_GSP_E_ATPase"/>
</dbReference>
<dbReference type="SUPFAM" id="SSF52540">
    <property type="entry name" value="P-loop containing nucleoside triphosphate hydrolases"/>
    <property type="match status" value="1"/>
</dbReference>
<dbReference type="InterPro" id="IPR027417">
    <property type="entry name" value="P-loop_NTPase"/>
</dbReference>
<dbReference type="InterPro" id="IPR022399">
    <property type="entry name" value="TadA-like_ATPase"/>
</dbReference>
<evidence type="ECO:0000256" key="1">
    <source>
        <dbReference type="ARBA" id="ARBA00006611"/>
    </source>
</evidence>
<dbReference type="Pfam" id="PF00437">
    <property type="entry name" value="T2SSE"/>
    <property type="match status" value="1"/>
</dbReference>
<sequence>MTNPDTNRDILERVQRRLADEPHAPTPQRLAQLIREEAVVISDIDVLDLMRRLREDTVGAGPLEALLAGGDITDVCVNGAERVFVDRGRGLEPVPAEQRIFETEADVRRLATRLALRCGRRLDDAHPFCDGHITRPDGTLLRFHAILSPTSQPGTCISLRVLRTATASLDDLVARGSVDDERAELLREMVRRKKTFLVVGGTGSGKTTLLSALLAEVAPEERIIAIEDTLELTPAHPHVLNLSTRGANIEGAGAITVADLVRQALRMRPDRIVVGEIRGAEVIDLLAALNTGHEGGAGTLHANSITEVPARLEALASLGGLDRAGLHAQLAAAVDTVVVVKRLPGGVRRVQQIGVLEGQPVTPRVVWDADTGPAAGYEELL</sequence>
<evidence type="ECO:0000313" key="4">
    <source>
        <dbReference type="Proteomes" id="UP001204000"/>
    </source>
</evidence>
<dbReference type="InterPro" id="IPR001482">
    <property type="entry name" value="T2SS/T4SS_dom"/>
</dbReference>
<proteinExistence type="inferred from homology"/>
<dbReference type="CDD" id="cd01130">
    <property type="entry name" value="VirB11-like_ATPase"/>
    <property type="match status" value="1"/>
</dbReference>
<accession>A0ABT1G3D5</accession>
<dbReference type="EMBL" id="JAMFTQ010000017">
    <property type="protein sequence ID" value="MCP1388509.1"/>
    <property type="molecule type" value="Genomic_DNA"/>
</dbReference>
<gene>
    <name evidence="3" type="ORF">M5J20_10010</name>
</gene>
<keyword evidence="4" id="KW-1185">Reference proteome</keyword>
<dbReference type="PANTHER" id="PTHR30486:SF6">
    <property type="entry name" value="TYPE IV PILUS RETRACTATION ATPASE PILT"/>
    <property type="match status" value="1"/>
</dbReference>
<evidence type="ECO:0000259" key="2">
    <source>
        <dbReference type="Pfam" id="PF00437"/>
    </source>
</evidence>
<comment type="similarity">
    <text evidence="1">Belongs to the GSP E family.</text>
</comment>
<organism evidence="3 4">
    <name type="scientific">Corynebacterium stercoris</name>
    <dbReference type="NCBI Taxonomy" id="2943490"/>
    <lineage>
        <taxon>Bacteria</taxon>
        <taxon>Bacillati</taxon>
        <taxon>Actinomycetota</taxon>
        <taxon>Actinomycetes</taxon>
        <taxon>Mycobacteriales</taxon>
        <taxon>Corynebacteriaceae</taxon>
        <taxon>Corynebacterium</taxon>
    </lineage>
</organism>